<reference evidence="4 5" key="1">
    <citation type="journal article" date="2015" name="Nature">
        <title>rRNA introns, odd ribosomes, and small enigmatic genomes across a large radiation of phyla.</title>
        <authorList>
            <person name="Brown C.T."/>
            <person name="Hug L.A."/>
            <person name="Thomas B.C."/>
            <person name="Sharon I."/>
            <person name="Castelle C.J."/>
            <person name="Singh A."/>
            <person name="Wilkins M.J."/>
            <person name="Williams K.H."/>
            <person name="Banfield J.F."/>
        </authorList>
    </citation>
    <scope>NUCLEOTIDE SEQUENCE [LARGE SCALE GENOMIC DNA]</scope>
</reference>
<evidence type="ECO:0000256" key="1">
    <source>
        <dbReference type="ARBA" id="ARBA00022581"/>
    </source>
</evidence>
<feature type="region of interest" description="Disordered" evidence="3">
    <location>
        <begin position="2449"/>
        <end position="2498"/>
    </location>
</feature>
<evidence type="ECO:0000313" key="5">
    <source>
        <dbReference type="Proteomes" id="UP000034185"/>
    </source>
</evidence>
<name>A0A0G1X8Z2_9BACT</name>
<accession>A0A0G1X8Z2</accession>
<keyword evidence="1" id="KW-0945">Host-virus interaction</keyword>
<feature type="region of interest" description="Disordered" evidence="3">
    <location>
        <begin position="599"/>
        <end position="632"/>
    </location>
</feature>
<dbReference type="PATRIC" id="fig|1618674.3.peg.372"/>
<evidence type="ECO:0000313" key="4">
    <source>
        <dbReference type="EMBL" id="KKW27536.1"/>
    </source>
</evidence>
<proteinExistence type="predicted"/>
<feature type="compositionally biased region" description="Low complexity" evidence="3">
    <location>
        <begin position="610"/>
        <end position="621"/>
    </location>
</feature>
<feature type="region of interest" description="Disordered" evidence="3">
    <location>
        <begin position="2615"/>
        <end position="2649"/>
    </location>
</feature>
<feature type="compositionally biased region" description="Pro residues" evidence="3">
    <location>
        <begin position="2454"/>
        <end position="2485"/>
    </location>
</feature>
<feature type="region of interest" description="Disordered" evidence="3">
    <location>
        <begin position="2286"/>
        <end position="2343"/>
    </location>
</feature>
<dbReference type="EMBL" id="LCRA01000012">
    <property type="protein sequence ID" value="KKW27536.1"/>
    <property type="molecule type" value="Genomic_DNA"/>
</dbReference>
<feature type="compositionally biased region" description="Low complexity" evidence="3">
    <location>
        <begin position="2634"/>
        <end position="2649"/>
    </location>
</feature>
<feature type="compositionally biased region" description="Polar residues" evidence="3">
    <location>
        <begin position="45"/>
        <end position="63"/>
    </location>
</feature>
<feature type="compositionally biased region" description="Pro residues" evidence="3">
    <location>
        <begin position="2562"/>
        <end position="2573"/>
    </location>
</feature>
<sequence length="2649" mass="274975">MGPQYQQVLADAQTASANYRQAYDDYQRISSEIQTTRENNGINVYNSPTSYTADPSLGKSSGLTPDGGREVTFYGTPREGLQDAARNGDPSAMVEVRQFSRGLEGVQTEIDRLNAQNAEIGKNISDFRTGDKTLDLAAITDIARQPLPAGQQALLDIGENTTNWSDVSNAWKNGDYVGAVANTYANLVGAVVSAPADSLSTMIGNPQNPYVATFCESCALAERVQATVNTAINATMLAPVVVGAVRVADSLVGIAEGVGREAGALMAESSGFSRGIVGDVPFSQLGRGIETGTVFEFRAGPFIVDSETGAITRGIVEQVPVVSSVGTNITAETGGLLNNSWVNSIVDSVLGRAAVGVGVLADPTAVVAMDAARTVQTIVEPVTTALLNPTVLSSAPIITGALEPAVASIIGAEFRALSTAVPFAGLAVPVVSNWSAFAPTEFPNTVASVAYTPASYVSPASPDFASIAPAAPMAPAGITTVSPDGVESWTPTASVPSVVSTEIAPTAPTLASAPAEVAPTAPAAPSTVAVPLPSAPPIIPISGPVSLPTIRVDTVEPEIQNYSPWIRSVSMNYTPWLGGYPYLGSPPAAVLLPTSPAVPGTEPAVSPTNPALSPAAPATVAPSPPAPTVTPSVPSVNAPGSIPSPQAAPVSPSIPAVPLPAPVTPAPAPTTVSPFMAWLKLVPGNLTFNPITPAPAGMNQLMNGWNFGNLNAGVAWEGSVPSIGKQATFVSPYFGARADFLNMERQMSNGNDTLKKLITQLSPPSENKTTKMIAYLSDALGVEPDQKLDFNDKPLIIKLFNEKSFLEHSIRPSSIVNPETIVQAYDAAVAYRAGVPAPPAPALASQLLQTSPAPVLASTPAVPAASNPTKPTVVQTVPASTPITNPIPAPVTPAPAPVSPLTQWLKDLLPKYVFSNPFVSPGLAAEPSVAPAPKWQTGVSSTYSPDSGPAIEGGPNGAYSEKKIIGSSQFSTLDPSKIPPFSIVEISGPNGKSIIRYAGDKGYHPPRVIDLTKSDASLIGCGTNSTCSVSYRILAKQPGVNSTSDATKLGVAGRAAATTRAEQLVAQYSAPSIQPAPTLSSAPAKPVVQNPSVNPTAVKTVPASTPITNPIPAPTRSLGQVVVDGLGVIAQVAARGASPAPVPSAGSLLTNPQRTVIAPETTVPQSITDVEARAQNIIAAARQAYPNITNKELAAQVVFNGLQNSPAFNNLRTNAGIDIFKTRNLTPAQVRSVNGYIAQQVATLQKPIGYPNVPVGAQGRTLVSYPASATSPGAYNSVNNFLWDQIFNSPYAYARIDSTGDFTWKDIAAALNSGRSVRDEVLNMNKELKIALYGAGKAMIADGLKPGGLAFYRDANNRPSVERGPGIVAAAPKNSQHYAGGVGNAADIGSARVVPRPSNLTSAQREANDDARGAENQSVWNWLAKNGSKYNLRANFIGNDPAHVQPAGNSKIYAQQQRQVTADTKLAAAQTQPAPTLVSAQGTPVKTVPASIPTRAPVPVTPTVTPPITTPVVPAVAPATVPAPTPTDAAEMKTTGFVKIANPAIPNGTAAIVIQKGFNPFDTTNPPVIVYHFPGQRQGANSNNEKDLSLGTEQLKDTNTVLVVVELDPRVGASGVSAGNFAKPGVFDAFRNEIAAKAAALYGNPNAINAFKNMKNVMTVYSGGYSSAAAALRTMSNPSVIKEVVLLDALYGNVNDFAQWKKNNPDSILTSYALTTQKNNDALKKQIGNLPNVTFVNLSIAVKNANHYTFVGDQNLLPIKQAVLALNTQTLPTVTAPTLASSPVTVVPTVPASALSTVPVPAPTVAPTPIPVQPLTFAQLQEFGGWGTLVPRPVVPFPRVAPEAIRPFIADTPENTLWLTLGQAPYGGMQFLAPNGARPVAVSYTPTLESPTLPAAPAPTAVAQNQPQETFTERIDRIASNFVNEFMGRVNTPAPAVLPPVNPQAPAQVVTPATPPSTVAAPPVVQPAPAPTLPGAQTDTVALEKQKQDIDTRIASINNELTNNQKQIDAALGIERQQQQVKQAVQGIKSADADSKQMGDKVGQTLKLTLQQANGVREQVNTMITAARDLAQNPLVPQGDRARLSALIPEVVKAVQVINPLIPSANKPATLDGVVALSGLQGPFNNLKTPSDKIVAIVESLKVPDISQTANKVADLQAARTQIETRLNDANTEKLGAQYALQQVKARKATEEANKRIAALPVIDLTEFLNSNVPVGQQVQAETVGQLIFSLVDPPVGRFLSQYIVAPTPAIPLAETTVAVPETPPPTLASAPASVPVTPAPIISPTPAPVTSPAPAPLTPAPAPAPTPLNPFNQPVIPTPSSRTGGKTTSPASPKPTPEGEGISLEPQQLQLPLNEPAQPPRTPAPAIEPQQLNLPFGEGRQLELPLTGGGGNPSESLTPPTPGSSGWWTAAKMGGNAFRWACFGGWKRSALCASLGIWGYLNLPDITNNQPPSNNPPNNPSTPPGGGGPPPVSPPGGGGPPGVPPNGGGFTPPGSLKLCDVQNSNAPCITSSGQEVTIVPIKQNPSPDLPLGELTPTPTAYQRPPLGGTEPFPIEPITGPRTPPPVTPPPPRPMPYPRYRVAYPVIIGYPSGYRSGYGSPFYMLGQLLGSLFAPGNQNQPTQPPPQVPPNVPPRVATTTTATTSVGVR</sequence>
<dbReference type="PANTHER" id="PTHR13037:SF24">
    <property type="entry name" value="POLYCOMB PROTEIN PCL-RELATED"/>
    <property type="match status" value="1"/>
</dbReference>
<feature type="region of interest" description="Disordered" evidence="3">
    <location>
        <begin position="45"/>
        <end position="67"/>
    </location>
</feature>
<feature type="compositionally biased region" description="Pro residues" evidence="3">
    <location>
        <begin position="2286"/>
        <end position="2309"/>
    </location>
</feature>
<feature type="coiled-coil region" evidence="2">
    <location>
        <begin position="96"/>
        <end position="123"/>
    </location>
</feature>
<evidence type="ECO:0000256" key="2">
    <source>
        <dbReference type="SAM" id="Coils"/>
    </source>
</evidence>
<keyword evidence="2" id="KW-0175">Coiled coil</keyword>
<gene>
    <name evidence="4" type="ORF">UY70_C0012G0008</name>
</gene>
<dbReference type="Proteomes" id="UP000034185">
    <property type="component" value="Unassembled WGS sequence"/>
</dbReference>
<feature type="compositionally biased region" description="Polar residues" evidence="3">
    <location>
        <begin position="2394"/>
        <end position="2408"/>
    </location>
</feature>
<protein>
    <submittedName>
        <fullName evidence="4">Uncharacterized protein</fullName>
    </submittedName>
</protein>
<feature type="region of interest" description="Disordered" evidence="3">
    <location>
        <begin position="2522"/>
        <end position="2573"/>
    </location>
</feature>
<dbReference type="PANTHER" id="PTHR13037">
    <property type="entry name" value="FORMIN"/>
    <property type="match status" value="1"/>
</dbReference>
<feature type="compositionally biased region" description="Pro residues" evidence="3">
    <location>
        <begin position="2622"/>
        <end position="2633"/>
    </location>
</feature>
<evidence type="ECO:0000256" key="3">
    <source>
        <dbReference type="SAM" id="MobiDB-lite"/>
    </source>
</evidence>
<feature type="region of interest" description="Disordered" evidence="3">
    <location>
        <begin position="2381"/>
        <end position="2409"/>
    </location>
</feature>
<organism evidence="4 5">
    <name type="scientific">Candidatus Kaiserbacteria bacterium GW2011_GWB1_52_6</name>
    <dbReference type="NCBI Taxonomy" id="1618674"/>
    <lineage>
        <taxon>Bacteria</taxon>
        <taxon>Candidatus Kaiseribacteriota</taxon>
    </lineage>
</organism>
<comment type="caution">
    <text evidence="4">The sequence shown here is derived from an EMBL/GenBank/DDBJ whole genome shotgun (WGS) entry which is preliminary data.</text>
</comment>